<reference evidence="1" key="1">
    <citation type="journal article" date="2015" name="Front. Microbiol.">
        <title>Combining genomic sequencing methods to explore viral diversity and reveal potential virus-host interactions.</title>
        <authorList>
            <person name="Chow C.E."/>
            <person name="Winget D.M."/>
            <person name="White R.A.III."/>
            <person name="Hallam S.J."/>
            <person name="Suttle C.A."/>
        </authorList>
    </citation>
    <scope>NUCLEOTIDE SEQUENCE</scope>
    <source>
        <strain evidence="1">Oxic1_6</strain>
    </source>
</reference>
<sequence>MSQWRDGPPRRYDMNALTLSDIDGQTIITLSAEAAQAGDRATVILCERALCGSHAAKVEVLACINDARAMDDE</sequence>
<reference evidence="1" key="2">
    <citation type="submission" date="2015-03" db="EMBL/GenBank/DDBJ databases">
        <authorList>
            <person name="Chow C.-E.T."/>
            <person name="Winget D.M."/>
            <person name="White R.A.III."/>
            <person name="Hallam S.J."/>
            <person name="Suttle C.A."/>
        </authorList>
    </citation>
    <scope>NUCLEOTIDE SEQUENCE</scope>
    <source>
        <strain evidence="1">Oxic1_6</strain>
    </source>
</reference>
<name>A0A0F7L8F7_9VIRU</name>
<accession>A0A0F7L8F7</accession>
<dbReference type="EMBL" id="KR029601">
    <property type="protein sequence ID" value="AKH48215.1"/>
    <property type="molecule type" value="Genomic_DNA"/>
</dbReference>
<evidence type="ECO:0000313" key="1">
    <source>
        <dbReference type="EMBL" id="AKH48215.1"/>
    </source>
</evidence>
<protein>
    <submittedName>
        <fullName evidence="1">Uncharacterized protein</fullName>
    </submittedName>
</protein>
<proteinExistence type="predicted"/>
<organism evidence="1">
    <name type="scientific">uncultured marine virus</name>
    <dbReference type="NCBI Taxonomy" id="186617"/>
    <lineage>
        <taxon>Viruses</taxon>
        <taxon>environmental samples</taxon>
    </lineage>
</organism>